<feature type="coiled-coil region" evidence="1">
    <location>
        <begin position="157"/>
        <end position="191"/>
    </location>
</feature>
<dbReference type="EMBL" id="MLAK01000960">
    <property type="protein sequence ID" value="OHT00340.1"/>
    <property type="molecule type" value="Genomic_DNA"/>
</dbReference>
<evidence type="ECO:0000256" key="1">
    <source>
        <dbReference type="SAM" id="Coils"/>
    </source>
</evidence>
<evidence type="ECO:0000313" key="3">
    <source>
        <dbReference type="Proteomes" id="UP000179807"/>
    </source>
</evidence>
<dbReference type="RefSeq" id="XP_068353476.1">
    <property type="nucleotide sequence ID" value="XM_068494044.1"/>
</dbReference>
<keyword evidence="3" id="KW-1185">Reference proteome</keyword>
<gene>
    <name evidence="2" type="ORF">TRFO_08011</name>
</gene>
<sequence length="247" mass="28681">MSFTHSSDSSGDYQESVLCSILNSRIEQVDAITLPCDKHRKDLIHAISKIKSYPKRLSAFLDYLIDYTYTLNHELCQKQDSLNEIQDRLSSLEKKSKQQNLISSQNDKEKAKDTSSIMKELDVLKISANQNKKIVNKDYDDSLALLKCKNGELTNSLQTLVNENHKLQKSNKKLTQQIQKCHQEMNFMTNNKAKSKNSQEKIYFLKKVKLNTNEFTEQFNQIEADLSKLKCQIHHQLRNHHEDPTCM</sequence>
<accession>A0A1J4JS43</accession>
<dbReference type="OrthoDB" id="10659146at2759"/>
<evidence type="ECO:0000313" key="2">
    <source>
        <dbReference type="EMBL" id="OHT00340.1"/>
    </source>
</evidence>
<comment type="caution">
    <text evidence="2">The sequence shown here is derived from an EMBL/GenBank/DDBJ whole genome shotgun (WGS) entry which is preliminary data.</text>
</comment>
<protein>
    <submittedName>
        <fullName evidence="2">Uncharacterized protein</fullName>
    </submittedName>
</protein>
<dbReference type="Proteomes" id="UP000179807">
    <property type="component" value="Unassembled WGS sequence"/>
</dbReference>
<proteinExistence type="predicted"/>
<name>A0A1J4JS43_9EUKA</name>
<organism evidence="2 3">
    <name type="scientific">Tritrichomonas foetus</name>
    <dbReference type="NCBI Taxonomy" id="1144522"/>
    <lineage>
        <taxon>Eukaryota</taxon>
        <taxon>Metamonada</taxon>
        <taxon>Parabasalia</taxon>
        <taxon>Tritrichomonadida</taxon>
        <taxon>Tritrichomonadidae</taxon>
        <taxon>Tritrichomonas</taxon>
    </lineage>
</organism>
<reference evidence="2" key="1">
    <citation type="submission" date="2016-10" db="EMBL/GenBank/DDBJ databases">
        <authorList>
            <person name="Benchimol M."/>
            <person name="Almeida L.G."/>
            <person name="Vasconcelos A.T."/>
            <person name="Perreira-Neves A."/>
            <person name="Rosa I.A."/>
            <person name="Tasca T."/>
            <person name="Bogo M.R."/>
            <person name="de Souza W."/>
        </authorList>
    </citation>
    <scope>NUCLEOTIDE SEQUENCE [LARGE SCALE GENOMIC DNA]</scope>
    <source>
        <strain evidence="2">K</strain>
    </source>
</reference>
<dbReference type="AlphaFoldDB" id="A0A1J4JS43"/>
<keyword evidence="1" id="KW-0175">Coiled coil</keyword>
<dbReference type="VEuPathDB" id="TrichDB:TRFO_08011"/>
<dbReference type="GeneID" id="94828748"/>